<dbReference type="PANTHER" id="PTHR10845">
    <property type="entry name" value="REGULATOR OF G PROTEIN SIGNALING"/>
    <property type="match status" value="1"/>
</dbReference>
<dbReference type="InterPro" id="IPR036305">
    <property type="entry name" value="RGS_sf"/>
</dbReference>
<evidence type="ECO:0000313" key="4">
    <source>
        <dbReference type="Proteomes" id="UP000243579"/>
    </source>
</evidence>
<name>A0A1V9Y5A6_ACHHY</name>
<keyword evidence="4" id="KW-1185">Reference proteome</keyword>
<evidence type="ECO:0000256" key="1">
    <source>
        <dbReference type="SAM" id="MobiDB-lite"/>
    </source>
</evidence>
<dbReference type="AlphaFoldDB" id="A0A1V9Y5A6"/>
<comment type="caution">
    <text evidence="3">The sequence shown here is derived from an EMBL/GenBank/DDBJ whole genome shotgun (WGS) entry which is preliminary data.</text>
</comment>
<dbReference type="Pfam" id="PF00615">
    <property type="entry name" value="RGS"/>
    <property type="match status" value="4"/>
</dbReference>
<dbReference type="SMART" id="SM00315">
    <property type="entry name" value="RGS"/>
    <property type="match status" value="4"/>
</dbReference>
<dbReference type="CDD" id="cd07440">
    <property type="entry name" value="RGS"/>
    <property type="match status" value="3"/>
</dbReference>
<feature type="domain" description="RGS" evidence="2">
    <location>
        <begin position="304"/>
        <end position="421"/>
    </location>
</feature>
<dbReference type="PROSITE" id="PS50132">
    <property type="entry name" value="RGS"/>
    <property type="match status" value="4"/>
</dbReference>
<dbReference type="InterPro" id="IPR044926">
    <property type="entry name" value="RGS_subdomain_2"/>
</dbReference>
<dbReference type="EMBL" id="JNBR01002861">
    <property type="protein sequence ID" value="OQR80894.1"/>
    <property type="molecule type" value="Genomic_DNA"/>
</dbReference>
<dbReference type="Gene3D" id="1.10.167.10">
    <property type="entry name" value="Regulator of G-protein Signalling 4, domain 2"/>
    <property type="match status" value="4"/>
</dbReference>
<feature type="domain" description="RGS" evidence="2">
    <location>
        <begin position="140"/>
        <end position="270"/>
    </location>
</feature>
<dbReference type="Proteomes" id="UP000243579">
    <property type="component" value="Unassembled WGS sequence"/>
</dbReference>
<feature type="domain" description="RGS" evidence="2">
    <location>
        <begin position="620"/>
        <end position="737"/>
    </location>
</feature>
<feature type="domain" description="RGS" evidence="2">
    <location>
        <begin position="479"/>
        <end position="595"/>
    </location>
</feature>
<dbReference type="OrthoDB" id="196547at2759"/>
<dbReference type="InterPro" id="IPR016137">
    <property type="entry name" value="RGS"/>
</dbReference>
<accession>A0A1V9Y5A6</accession>
<proteinExistence type="predicted"/>
<gene>
    <name evidence="3" type="ORF">ACHHYP_17078</name>
</gene>
<evidence type="ECO:0000313" key="3">
    <source>
        <dbReference type="EMBL" id="OQR80894.1"/>
    </source>
</evidence>
<sequence>MGGSASVAQDFHAVEEQPRNEKETATKIRPRLIQMEKDTSYRPNPVSEANGKEVEAEDEVGCLRPKKDLYTPLTPSLYYESRSPQLRSLSYDKLPRTADEVKRSTAAGGLQLRTVDHTKYRRASMAVTLANEMTMAFTMDVLFNPVTFKLMVSYCHSIPFASDRLLFWADVQHLRTLPSAAYTDRMLQKIYQKFVSPQAATPICVPTNVLREIQKTCETPAGIQSAGLLGGRGLASCERVYAEAQALCLRDLKKDVFPRFRKHKLFQSMVTACEKQPPAKRSSRFSCMQETPTLPLFQYDSTYGFEAVMADKWKLRYFKSYCIENMSSENLLFYLEVDECKRLPNQSFVQATARKIYDTYLKPGAKRYLNLSLRLHNEFQIPNDASFEPSSFFDAQYLVLEYIRVELWPRFSVSDAYIKYCQNEAESPQPWDDYHPEISAEQMETLMSELDAISPLIQRGLSIPVEAIANAPKPVNPNTLMLLLHDKLGHRAFTKFLSLKGNAHYVTFIDEVDEYEGLPGIEFMQHMAKKLYKKYLSESSKLQVDMSTKMRQDIEAKLVSPTTDMFKVIVARVKQGLLRDALRRYLKSPIYLELNLAAINPELAKELDVAVAKGKLEIPHLEIFLSDAAFLSNFKSYCKSQHCVENLLFWEEVEEFRRLPSNQIVSRSAKKIVDKYINIETSKTPIALPEHLHDFLTDNLERVDRAYFHDAVAEVMETLRSVELPEFLDSPMFMILVGSWVTMDQVYAVHHLHSDLESAYFRHRFHYICEAKKEKGLDDALS</sequence>
<organism evidence="3 4">
    <name type="scientific">Achlya hypogyna</name>
    <name type="common">Oomycete</name>
    <name type="synonym">Protoachlya hypogyna</name>
    <dbReference type="NCBI Taxonomy" id="1202772"/>
    <lineage>
        <taxon>Eukaryota</taxon>
        <taxon>Sar</taxon>
        <taxon>Stramenopiles</taxon>
        <taxon>Oomycota</taxon>
        <taxon>Saprolegniomycetes</taxon>
        <taxon>Saprolegniales</taxon>
        <taxon>Achlyaceae</taxon>
        <taxon>Achlya</taxon>
    </lineage>
</organism>
<dbReference type="SUPFAM" id="SSF48097">
    <property type="entry name" value="Regulator of G-protein signaling, RGS"/>
    <property type="match status" value="4"/>
</dbReference>
<reference evidence="3 4" key="1">
    <citation type="journal article" date="2014" name="Genome Biol. Evol.">
        <title>The secreted proteins of Achlya hypogyna and Thraustotheca clavata identify the ancestral oomycete secretome and reveal gene acquisitions by horizontal gene transfer.</title>
        <authorList>
            <person name="Misner I."/>
            <person name="Blouin N."/>
            <person name="Leonard G."/>
            <person name="Richards T.A."/>
            <person name="Lane C.E."/>
        </authorList>
    </citation>
    <scope>NUCLEOTIDE SEQUENCE [LARGE SCALE GENOMIC DNA]</scope>
    <source>
        <strain evidence="3 4">ATCC 48635</strain>
    </source>
</reference>
<feature type="region of interest" description="Disordered" evidence="1">
    <location>
        <begin position="1"/>
        <end position="57"/>
    </location>
</feature>
<dbReference type="PANTHER" id="PTHR10845:SF192">
    <property type="entry name" value="DOUBLE HIT, ISOFORM B"/>
    <property type="match status" value="1"/>
</dbReference>
<feature type="compositionally biased region" description="Basic and acidic residues" evidence="1">
    <location>
        <begin position="12"/>
        <end position="26"/>
    </location>
</feature>
<protein>
    <submittedName>
        <fullName evidence="3">Regulator of G protein signaling</fullName>
    </submittedName>
</protein>
<evidence type="ECO:0000259" key="2">
    <source>
        <dbReference type="PROSITE" id="PS50132"/>
    </source>
</evidence>
<dbReference type="STRING" id="1202772.A0A1V9Y5A6"/>